<dbReference type="Pfam" id="PF13646">
    <property type="entry name" value="HEAT_2"/>
    <property type="match status" value="1"/>
</dbReference>
<dbReference type="EMBL" id="JBHLWN010000021">
    <property type="protein sequence ID" value="MFC0211675.1"/>
    <property type="molecule type" value="Genomic_DNA"/>
</dbReference>
<keyword evidence="5" id="KW-1185">Reference proteome</keyword>
<evidence type="ECO:0000256" key="2">
    <source>
        <dbReference type="SAM" id="MobiDB-lite"/>
    </source>
</evidence>
<dbReference type="InterPro" id="IPR011989">
    <property type="entry name" value="ARM-like"/>
</dbReference>
<protein>
    <submittedName>
        <fullName evidence="4">Conserved virulence factor C family protein</fullName>
    </submittedName>
</protein>
<dbReference type="Pfam" id="PF08712">
    <property type="entry name" value="Nfu_N"/>
    <property type="match status" value="1"/>
</dbReference>
<reference evidence="4 5" key="1">
    <citation type="submission" date="2024-09" db="EMBL/GenBank/DDBJ databases">
        <authorList>
            <person name="Sun Q."/>
            <person name="Mori K."/>
        </authorList>
    </citation>
    <scope>NUCLEOTIDE SEQUENCE [LARGE SCALE GENOMIC DNA]</scope>
    <source>
        <strain evidence="4 5">CCM 7759</strain>
    </source>
</reference>
<proteinExistence type="predicted"/>
<dbReference type="InterPro" id="IPR025989">
    <property type="entry name" value="Virulence_F_dom"/>
</dbReference>
<evidence type="ECO:0000313" key="4">
    <source>
        <dbReference type="EMBL" id="MFC0211675.1"/>
    </source>
</evidence>
<dbReference type="SMART" id="SM00567">
    <property type="entry name" value="EZ_HEAT"/>
    <property type="match status" value="4"/>
</dbReference>
<dbReference type="InterPro" id="IPR036498">
    <property type="entry name" value="Nfu/NifU_N_sf"/>
</dbReference>
<name>A0ABV6DGB0_9BACL</name>
<dbReference type="Proteomes" id="UP001589776">
    <property type="component" value="Unassembled WGS sequence"/>
</dbReference>
<dbReference type="Gene3D" id="1.25.10.10">
    <property type="entry name" value="Leucine-rich Repeat Variant"/>
    <property type="match status" value="1"/>
</dbReference>
<dbReference type="PANTHER" id="PTHR12697:SF37">
    <property type="entry name" value="CONSERVED VIRULENCE FACTOR C"/>
    <property type="match status" value="1"/>
</dbReference>
<evidence type="ECO:0000313" key="5">
    <source>
        <dbReference type="Proteomes" id="UP001589776"/>
    </source>
</evidence>
<feature type="domain" description="Scaffold protein Nfu/NifU N-terminal" evidence="3">
    <location>
        <begin position="4"/>
        <end position="90"/>
    </location>
</feature>
<dbReference type="RefSeq" id="WP_377468660.1">
    <property type="nucleotide sequence ID" value="NZ_JBHLWN010000021.1"/>
</dbReference>
<evidence type="ECO:0000256" key="1">
    <source>
        <dbReference type="ARBA" id="ARBA00045876"/>
    </source>
</evidence>
<dbReference type="InterPro" id="IPR021133">
    <property type="entry name" value="HEAT_type_2"/>
</dbReference>
<dbReference type="SUPFAM" id="SSF110836">
    <property type="entry name" value="Hypothetical protein SAV1430"/>
    <property type="match status" value="1"/>
</dbReference>
<dbReference type="SUPFAM" id="SSF48371">
    <property type="entry name" value="ARM repeat"/>
    <property type="match status" value="1"/>
</dbReference>
<dbReference type="InterPro" id="IPR004155">
    <property type="entry name" value="PBS_lyase_HEAT"/>
</dbReference>
<sequence length="388" mass="41991">MKLISIEPTPSPNSMKLNLDESLPPHERRTYTAEQASSAPEYAQRLLAIPGVRSLYHAADFIALDRTPKGDWQAILSAARAVLGEAPGAAPASPEAASPGNAAGETDGAFGEVTVLLQTFRGIPLQVRAQAGGQEARVSMPERFTNAAIEAGKAAPNLIKERQLQELGVRYGDLQDVLAEIVQEQDASYSDERLQQLVAASYAAAADSSAASPGVTPPPQSDTGLAEQLRSPDWKERYAAMQRIQPSLETLPLLAGLLDDENASVRRLAVVYIGDIREPEALPHLFRALRDRTPSVRRTAGDTLSDIGDPAAIPAMIDALRDDNKLVRWRAARFLYEVGDATAIPALREAANDTEFEIRMQANLALERIEGGRAAEGSVWQQMTRRND</sequence>
<feature type="region of interest" description="Disordered" evidence="2">
    <location>
        <begin position="1"/>
        <end position="21"/>
    </location>
</feature>
<dbReference type="Pfam" id="PF13769">
    <property type="entry name" value="Virulence_fact"/>
    <property type="match status" value="1"/>
</dbReference>
<organism evidence="4 5">
    <name type="scientific">Paenibacillus chartarius</name>
    <dbReference type="NCBI Taxonomy" id="747481"/>
    <lineage>
        <taxon>Bacteria</taxon>
        <taxon>Bacillati</taxon>
        <taxon>Bacillota</taxon>
        <taxon>Bacilli</taxon>
        <taxon>Bacillales</taxon>
        <taxon>Paenibacillaceae</taxon>
        <taxon>Paenibacillus</taxon>
    </lineage>
</organism>
<dbReference type="PROSITE" id="PS50077">
    <property type="entry name" value="HEAT_REPEAT"/>
    <property type="match status" value="1"/>
</dbReference>
<dbReference type="SMART" id="SM00932">
    <property type="entry name" value="Nfu_N"/>
    <property type="match status" value="1"/>
</dbReference>
<evidence type="ECO:0000259" key="3">
    <source>
        <dbReference type="SMART" id="SM00932"/>
    </source>
</evidence>
<dbReference type="Gene3D" id="3.30.1370.70">
    <property type="entry name" value="Scaffold protein Nfu/NifU, N-terminal domain"/>
    <property type="match status" value="1"/>
</dbReference>
<dbReference type="InterPro" id="IPR014824">
    <property type="entry name" value="Nfu/NifU_N"/>
</dbReference>
<comment type="caution">
    <text evidence="4">The sequence shown here is derived from an EMBL/GenBank/DDBJ whole genome shotgun (WGS) entry which is preliminary data.</text>
</comment>
<accession>A0ABV6DGB0</accession>
<gene>
    <name evidence="4" type="ORF">ACFFK0_04270</name>
</gene>
<comment type="function">
    <text evidence="1">Catalyzes the hydroxylation of the N(6)-(4-aminobutyl)-L-lysine intermediate produced by deoxyhypusine synthase/DHPS on a critical lysine of the eukaryotic translation initiation factor 5A/eIF-5A. This is the second step of the post-translational modification of that lysine into an unusual amino acid residue named hypusine. Hypusination is unique to mature eIF-5A factor and is essential for its function.</text>
</comment>
<dbReference type="InterPro" id="IPR016024">
    <property type="entry name" value="ARM-type_fold"/>
</dbReference>
<dbReference type="PANTHER" id="PTHR12697">
    <property type="entry name" value="PBS LYASE HEAT-LIKE PROTEIN"/>
    <property type="match status" value="1"/>
</dbReference>